<evidence type="ECO:0000313" key="1">
    <source>
        <dbReference type="EMBL" id="QHU16202.1"/>
    </source>
</evidence>
<accession>A0A6C0KDU5</accession>
<reference evidence="1" key="1">
    <citation type="journal article" date="2020" name="Nature">
        <title>Giant virus diversity and host interactions through global metagenomics.</title>
        <authorList>
            <person name="Schulz F."/>
            <person name="Roux S."/>
            <person name="Paez-Espino D."/>
            <person name="Jungbluth S."/>
            <person name="Walsh D.A."/>
            <person name="Denef V.J."/>
            <person name="McMahon K.D."/>
            <person name="Konstantinidis K.T."/>
            <person name="Eloe-Fadrosh E.A."/>
            <person name="Kyrpides N.C."/>
            <person name="Woyke T."/>
        </authorList>
    </citation>
    <scope>NUCLEOTIDE SEQUENCE</scope>
    <source>
        <strain evidence="1">GVMAG-S-3300011013-78</strain>
    </source>
</reference>
<organism evidence="1">
    <name type="scientific">viral metagenome</name>
    <dbReference type="NCBI Taxonomy" id="1070528"/>
    <lineage>
        <taxon>unclassified sequences</taxon>
        <taxon>metagenomes</taxon>
        <taxon>organismal metagenomes</taxon>
    </lineage>
</organism>
<sequence length="106" mass="12215">MDPLYTSTVLSVSRKKALDCEEVVNYLNEFNIKTSITSNYSTLPHKEHGCRLTQSITKKEDIKHIWFILKEKYNFCCAHLKVGNQFDGCILDFIAPSKCPKNLDNE</sequence>
<dbReference type="AlphaFoldDB" id="A0A6C0KDU5"/>
<protein>
    <submittedName>
        <fullName evidence="1">Uncharacterized protein</fullName>
    </submittedName>
</protein>
<dbReference type="EMBL" id="MN740877">
    <property type="protein sequence ID" value="QHU16202.1"/>
    <property type="molecule type" value="Genomic_DNA"/>
</dbReference>
<name>A0A6C0KDU5_9ZZZZ</name>
<proteinExistence type="predicted"/>